<name>A0A9W8LLG2_9FUNG</name>
<dbReference type="PANTHER" id="PTHR10151:SF120">
    <property type="entry name" value="BIS(5'-ADENOSYL)-TRIPHOSPHATASE"/>
    <property type="match status" value="1"/>
</dbReference>
<dbReference type="CDD" id="cd16018">
    <property type="entry name" value="Enpp"/>
    <property type="match status" value="1"/>
</dbReference>
<keyword evidence="1" id="KW-0472">Membrane</keyword>
<dbReference type="GO" id="GO:0047429">
    <property type="term" value="F:nucleoside triphosphate diphosphatase activity"/>
    <property type="evidence" value="ECO:0007669"/>
    <property type="project" value="TreeGrafter"/>
</dbReference>
<dbReference type="EMBL" id="JANBUL010000035">
    <property type="protein sequence ID" value="KAJ2784000.1"/>
    <property type="molecule type" value="Genomic_DNA"/>
</dbReference>
<dbReference type="Proteomes" id="UP001140217">
    <property type="component" value="Unassembled WGS sequence"/>
</dbReference>
<keyword evidence="1" id="KW-0812">Transmembrane</keyword>
<dbReference type="AlphaFoldDB" id="A0A9W8LLG2"/>
<dbReference type="GO" id="GO:0017111">
    <property type="term" value="F:ribonucleoside triphosphate phosphatase activity"/>
    <property type="evidence" value="ECO:0007669"/>
    <property type="project" value="TreeGrafter"/>
</dbReference>
<evidence type="ECO:0000256" key="1">
    <source>
        <dbReference type="SAM" id="Phobius"/>
    </source>
</evidence>
<dbReference type="PANTHER" id="PTHR10151">
    <property type="entry name" value="ECTONUCLEOTIDE PYROPHOSPHATASE/PHOSPHODIESTERASE"/>
    <property type="match status" value="1"/>
</dbReference>
<dbReference type="InterPro" id="IPR017850">
    <property type="entry name" value="Alkaline_phosphatase_core_sf"/>
</dbReference>
<evidence type="ECO:0000313" key="3">
    <source>
        <dbReference type="Proteomes" id="UP001140217"/>
    </source>
</evidence>
<dbReference type="InterPro" id="IPR002591">
    <property type="entry name" value="Phosphodiest/P_Trfase"/>
</dbReference>
<keyword evidence="3" id="KW-1185">Reference proteome</keyword>
<gene>
    <name evidence="2" type="ORF">H4R18_001392</name>
</gene>
<dbReference type="GO" id="GO:0009141">
    <property type="term" value="P:nucleoside triphosphate metabolic process"/>
    <property type="evidence" value="ECO:0007669"/>
    <property type="project" value="TreeGrafter"/>
</dbReference>
<organism evidence="2 3">
    <name type="scientific">Coemansia javaensis</name>
    <dbReference type="NCBI Taxonomy" id="2761396"/>
    <lineage>
        <taxon>Eukaryota</taxon>
        <taxon>Fungi</taxon>
        <taxon>Fungi incertae sedis</taxon>
        <taxon>Zoopagomycota</taxon>
        <taxon>Kickxellomycotina</taxon>
        <taxon>Kickxellomycetes</taxon>
        <taxon>Kickxellales</taxon>
        <taxon>Kickxellaceae</taxon>
        <taxon>Coemansia</taxon>
    </lineage>
</organism>
<keyword evidence="1" id="KW-1133">Transmembrane helix</keyword>
<accession>A0A9W8LLG2</accession>
<feature type="transmembrane region" description="Helical" evidence="1">
    <location>
        <begin position="12"/>
        <end position="37"/>
    </location>
</feature>
<proteinExistence type="predicted"/>
<dbReference type="OrthoDB" id="415411at2759"/>
<dbReference type="Pfam" id="PF01663">
    <property type="entry name" value="Phosphodiest"/>
    <property type="match status" value="1"/>
</dbReference>
<protein>
    <submittedName>
        <fullName evidence="2">Uncharacterized protein</fullName>
    </submittedName>
</protein>
<dbReference type="Gene3D" id="3.40.720.10">
    <property type="entry name" value="Alkaline Phosphatase, subunit A"/>
    <property type="match status" value="1"/>
</dbReference>
<sequence length="556" mass="60664">MGGETRPAGRLTAVRAVGLVLLSIPALLVVLGAGAYLCGTECPAAGALPCKTADYLSMWPVSRHRAPGAQPPARPHAQALASNGTHLFRPTLILVSLDGFRADYLDRGATPNLARLGQEGLRADYMLPSFPSSTFPNHYSIATGLYPGCHGIVSNTFHDRATNATFVYSNATVSDQPQWWEAAEPIWVTAEKQGVRAAIDMWPGSSAAIHKIRPTYVVPFSDNVPPANKTRQLLDWLDLPLDRRPALLAAYMPEVDHAGHSSGPDSAETTSAARLVDAALGELRQGIAQRNLSHIVNLMVVSDHGMAAVALHQNAIYVDDFIDVSRLVGIYGSPLGGIQPKDDRDVPDMYRKLKAASVGQPWRVYLRDEIPARFHYAHKTRVAPIFVVPDEPYYVTTHATDRWEPSSGSRTIGMHGYDNMNPDMRATFVAYGPAFRPRTEPSPPANSTLPDASLRIEWAAAQLPDAGARVSDMSAEQEYLELVHSALVERPLAAAASYRAVYDRLWGDAHLGEAVLRNARHPPFENVQLYGLMSRILGIAPAPNNGTADFARWWLR</sequence>
<reference evidence="2" key="1">
    <citation type="submission" date="2022-07" db="EMBL/GenBank/DDBJ databases">
        <title>Phylogenomic reconstructions and comparative analyses of Kickxellomycotina fungi.</title>
        <authorList>
            <person name="Reynolds N.K."/>
            <person name="Stajich J.E."/>
            <person name="Barry K."/>
            <person name="Grigoriev I.V."/>
            <person name="Crous P."/>
            <person name="Smith M.E."/>
        </authorList>
    </citation>
    <scope>NUCLEOTIDE SEQUENCE</scope>
    <source>
        <strain evidence="2">NBRC 105414</strain>
    </source>
</reference>
<evidence type="ECO:0000313" key="2">
    <source>
        <dbReference type="EMBL" id="KAJ2784000.1"/>
    </source>
</evidence>
<comment type="caution">
    <text evidence="2">The sequence shown here is derived from an EMBL/GenBank/DDBJ whole genome shotgun (WGS) entry which is preliminary data.</text>
</comment>
<dbReference type="SUPFAM" id="SSF53649">
    <property type="entry name" value="Alkaline phosphatase-like"/>
    <property type="match status" value="1"/>
</dbReference>